<dbReference type="InterPro" id="IPR036291">
    <property type="entry name" value="NAD(P)-bd_dom_sf"/>
</dbReference>
<dbReference type="PANTHER" id="PTHR43355">
    <property type="entry name" value="FLAVIN REDUCTASE (NADPH)"/>
    <property type="match status" value="1"/>
</dbReference>
<dbReference type="Pfam" id="PF13460">
    <property type="entry name" value="NAD_binding_10"/>
    <property type="match status" value="1"/>
</dbReference>
<evidence type="ECO:0000259" key="1">
    <source>
        <dbReference type="Pfam" id="PF13460"/>
    </source>
</evidence>
<dbReference type="Proteomes" id="UP000032503">
    <property type="component" value="Unassembled WGS sequence"/>
</dbReference>
<feature type="domain" description="NAD(P)-binding" evidence="1">
    <location>
        <begin position="7"/>
        <end position="203"/>
    </location>
</feature>
<reference evidence="3" key="4">
    <citation type="submission" date="2017-02" db="EMBL/GenBank/DDBJ databases">
        <authorList>
            <person name="Peterson S.W."/>
        </authorList>
    </citation>
    <scope>NUCLEOTIDE SEQUENCE [LARGE SCALE GENOMIC DNA]</scope>
    <source>
        <strain evidence="3">VKM Ac-2052</strain>
    </source>
</reference>
<evidence type="ECO:0000313" key="4">
    <source>
        <dbReference type="Proteomes" id="UP000032503"/>
    </source>
</evidence>
<protein>
    <submittedName>
        <fullName evidence="3">Putative NADH-flavin reductase</fullName>
    </submittedName>
</protein>
<organism evidence="3 5">
    <name type="scientific">Agreia bicolorata</name>
    <dbReference type="NCBI Taxonomy" id="110935"/>
    <lineage>
        <taxon>Bacteria</taxon>
        <taxon>Bacillati</taxon>
        <taxon>Actinomycetota</taxon>
        <taxon>Actinomycetes</taxon>
        <taxon>Micrococcales</taxon>
        <taxon>Microbacteriaceae</taxon>
        <taxon>Agreia</taxon>
    </lineage>
</organism>
<accession>A0A1T4Y317</accession>
<sequence>MNLTIFGASGRTGVHLVEQALAAGHDVVALIRDPAKLALRHERLQIAQGELTDKAAVEDAIRGADAVLAALGPKVFGGPRDLPLASGTRNILAAMRTHGVRRLVYSWGPSILIPRSPLLRALRTASFALFTLFPATRPMVTESAEVGEVIRGSDRDWTIVAVTAPNDTPGSGRVKVRTATGSGDRVGARISRADLAEFMLAQSDDLRYAQQEVRISN</sequence>
<dbReference type="Gene3D" id="3.40.50.720">
    <property type="entry name" value="NAD(P)-binding Rossmann-like Domain"/>
    <property type="match status" value="1"/>
</dbReference>
<evidence type="ECO:0000313" key="3">
    <source>
        <dbReference type="EMBL" id="SKA96140.1"/>
    </source>
</evidence>
<dbReference type="EMBL" id="FUYG01000005">
    <property type="protein sequence ID" value="SKA96140.1"/>
    <property type="molecule type" value="Genomic_DNA"/>
</dbReference>
<reference evidence="5" key="3">
    <citation type="submission" date="2017-02" db="EMBL/GenBank/DDBJ databases">
        <authorList>
            <person name="Varghese N."/>
            <person name="Submissions S."/>
        </authorList>
    </citation>
    <scope>NUCLEOTIDE SEQUENCE [LARGE SCALE GENOMIC DNA]</scope>
    <source>
        <strain evidence="5">VKM Ac-2052</strain>
    </source>
</reference>
<name>A0A1T4Y317_9MICO</name>
<dbReference type="Proteomes" id="UP000189735">
    <property type="component" value="Unassembled WGS sequence"/>
</dbReference>
<dbReference type="GO" id="GO:0004074">
    <property type="term" value="F:biliverdin reductase [NAD(P)H] activity"/>
    <property type="evidence" value="ECO:0007669"/>
    <property type="project" value="TreeGrafter"/>
</dbReference>
<reference evidence="2 4" key="1">
    <citation type="journal article" date="2001" name="Int. J. Syst. Evol. Microbiol.">
        <title>Agreia bicolorata gen. nov., sp. nov., to accommodate actinobacteria isolated from narrow reed grass infected by the nematode Heteroanguina graminophila.</title>
        <authorList>
            <person name="Evtushenko L.I."/>
            <person name="Dorofeeva L.V."/>
            <person name="Dobrovolskaya T.G."/>
            <person name="Streshinskaya G.M."/>
            <person name="Subbotin S.A."/>
            <person name="Tiedje J.M."/>
        </authorList>
    </citation>
    <scope>NUCLEOTIDE SEQUENCE [LARGE SCALE GENOMIC DNA]</scope>
    <source>
        <strain evidence="2 4">VKM Ac-1804</strain>
    </source>
</reference>
<reference evidence="2" key="2">
    <citation type="submission" date="2015-02" db="EMBL/GenBank/DDBJ databases">
        <authorList>
            <person name="Vasilyev I.Y."/>
            <person name="Siniagina M.N."/>
            <person name="Malanin S.Y."/>
            <person name="Boulygina E.A."/>
            <person name="Grygoryeva T.V."/>
            <person name="Yarullina D.R."/>
            <person name="Ilinskaya O.N."/>
        </authorList>
    </citation>
    <scope>NUCLEOTIDE SEQUENCE</scope>
    <source>
        <strain evidence="2">VKM Ac-1804</strain>
    </source>
</reference>
<dbReference type="EMBL" id="JYFC01000003">
    <property type="protein sequence ID" value="KJC64764.1"/>
    <property type="molecule type" value="Genomic_DNA"/>
</dbReference>
<dbReference type="SUPFAM" id="SSF51735">
    <property type="entry name" value="NAD(P)-binding Rossmann-fold domains"/>
    <property type="match status" value="1"/>
</dbReference>
<dbReference type="AlphaFoldDB" id="A0A1T4Y317"/>
<dbReference type="PANTHER" id="PTHR43355:SF2">
    <property type="entry name" value="FLAVIN REDUCTASE (NADPH)"/>
    <property type="match status" value="1"/>
</dbReference>
<dbReference type="InterPro" id="IPR051606">
    <property type="entry name" value="Polyketide_Oxido-like"/>
</dbReference>
<evidence type="ECO:0000313" key="5">
    <source>
        <dbReference type="Proteomes" id="UP000189735"/>
    </source>
</evidence>
<evidence type="ECO:0000313" key="2">
    <source>
        <dbReference type="EMBL" id="KJC64764.1"/>
    </source>
</evidence>
<dbReference type="RefSeq" id="WP_044441152.1">
    <property type="nucleotide sequence ID" value="NZ_FUYG01000005.1"/>
</dbReference>
<dbReference type="GO" id="GO:0042602">
    <property type="term" value="F:riboflavin reductase (NADPH) activity"/>
    <property type="evidence" value="ECO:0007669"/>
    <property type="project" value="TreeGrafter"/>
</dbReference>
<keyword evidence="4" id="KW-1185">Reference proteome</keyword>
<dbReference type="InterPro" id="IPR016040">
    <property type="entry name" value="NAD(P)-bd_dom"/>
</dbReference>
<proteinExistence type="predicted"/>
<gene>
    <name evidence="3" type="ORF">SAMN06295879_2163</name>
    <name evidence="2" type="ORF">TZ00_09675</name>
</gene>